<comment type="similarity">
    <text evidence="2">Belongs to the NAD(P)-dependent epimerase/dehydratase family. Dihydroflavonol-4-reductase subfamily.</text>
</comment>
<dbReference type="Proteomes" id="UP000076722">
    <property type="component" value="Unassembled WGS sequence"/>
</dbReference>
<evidence type="ECO:0000313" key="5">
    <source>
        <dbReference type="Proteomes" id="UP000076722"/>
    </source>
</evidence>
<keyword evidence="1" id="KW-0560">Oxidoreductase</keyword>
<dbReference type="PANTHER" id="PTHR10366:SF564">
    <property type="entry name" value="STEROL-4-ALPHA-CARBOXYLATE 3-DEHYDROGENASE, DECARBOXYLATING"/>
    <property type="match status" value="1"/>
</dbReference>
<gene>
    <name evidence="4" type="ORF">SISNIDRAFT_415986</name>
</gene>
<dbReference type="Gene3D" id="3.40.50.720">
    <property type="entry name" value="NAD(P)-binding Rossmann-like Domain"/>
    <property type="match status" value="1"/>
</dbReference>
<proteinExistence type="inferred from homology"/>
<evidence type="ECO:0000256" key="1">
    <source>
        <dbReference type="ARBA" id="ARBA00023002"/>
    </source>
</evidence>
<name>A0A164R0B1_9AGAM</name>
<sequence>MPAVTSGKILVSGTSGFIGAWVARTLLEKGYTVRGTVRSDAKGEYLKKLFANYGEGKFEYVIVKDIEADGAFDEAVKGVDGVEHTASPFHFNAEDPQALIGPAVKGTVGILQSVVKYGYPSGVKRVVVTSSCASVFVPVTEPRVFTEKDWNYTSPKEVEEKGKNALAGDKYRASKTLAEQAAWKFVEENKDKISWDLVTICPPFVFGPIIHEVPSYESLNTSTLELYKTVKGERSDEELVKPVSNFVDVRDVGAAHYLAIATPDAAGRRFITSAEPYTWQDFLDALSASGLPNIPKGVPGGGKGVKHPILYDSSSAKTVLGLTFHGIVETAKDTVVSVRERGW</sequence>
<dbReference type="AlphaFoldDB" id="A0A164R0B1"/>
<dbReference type="OrthoDB" id="2735536at2759"/>
<dbReference type="SUPFAM" id="SSF51735">
    <property type="entry name" value="NAD(P)-binding Rossmann-fold domains"/>
    <property type="match status" value="1"/>
</dbReference>
<evidence type="ECO:0000313" key="4">
    <source>
        <dbReference type="EMBL" id="KZS90134.1"/>
    </source>
</evidence>
<dbReference type="PANTHER" id="PTHR10366">
    <property type="entry name" value="NAD DEPENDENT EPIMERASE/DEHYDRATASE"/>
    <property type="match status" value="1"/>
</dbReference>
<dbReference type="InterPro" id="IPR050425">
    <property type="entry name" value="NAD(P)_dehydrat-like"/>
</dbReference>
<dbReference type="InterPro" id="IPR001509">
    <property type="entry name" value="Epimerase_deHydtase"/>
</dbReference>
<dbReference type="STRING" id="1314777.A0A164R0B1"/>
<dbReference type="InterPro" id="IPR036291">
    <property type="entry name" value="NAD(P)-bd_dom_sf"/>
</dbReference>
<keyword evidence="5" id="KW-1185">Reference proteome</keyword>
<accession>A0A164R0B1</accession>
<feature type="domain" description="NAD-dependent epimerase/dehydratase" evidence="3">
    <location>
        <begin position="9"/>
        <end position="266"/>
    </location>
</feature>
<dbReference type="GO" id="GO:0016616">
    <property type="term" value="F:oxidoreductase activity, acting on the CH-OH group of donors, NAD or NADP as acceptor"/>
    <property type="evidence" value="ECO:0007669"/>
    <property type="project" value="TreeGrafter"/>
</dbReference>
<reference evidence="4 5" key="1">
    <citation type="journal article" date="2016" name="Mol. Biol. Evol.">
        <title>Comparative Genomics of Early-Diverging Mushroom-Forming Fungi Provides Insights into the Origins of Lignocellulose Decay Capabilities.</title>
        <authorList>
            <person name="Nagy L.G."/>
            <person name="Riley R."/>
            <person name="Tritt A."/>
            <person name="Adam C."/>
            <person name="Daum C."/>
            <person name="Floudas D."/>
            <person name="Sun H."/>
            <person name="Yadav J.S."/>
            <person name="Pangilinan J."/>
            <person name="Larsson K.H."/>
            <person name="Matsuura K."/>
            <person name="Barry K."/>
            <person name="Labutti K."/>
            <person name="Kuo R."/>
            <person name="Ohm R.A."/>
            <person name="Bhattacharya S.S."/>
            <person name="Shirouzu T."/>
            <person name="Yoshinaga Y."/>
            <person name="Martin F.M."/>
            <person name="Grigoriev I.V."/>
            <person name="Hibbett D.S."/>
        </authorList>
    </citation>
    <scope>NUCLEOTIDE SEQUENCE [LARGE SCALE GENOMIC DNA]</scope>
    <source>
        <strain evidence="4 5">HHB9708</strain>
    </source>
</reference>
<organism evidence="4 5">
    <name type="scientific">Sistotremastrum niveocremeum HHB9708</name>
    <dbReference type="NCBI Taxonomy" id="1314777"/>
    <lineage>
        <taxon>Eukaryota</taxon>
        <taxon>Fungi</taxon>
        <taxon>Dikarya</taxon>
        <taxon>Basidiomycota</taxon>
        <taxon>Agaricomycotina</taxon>
        <taxon>Agaricomycetes</taxon>
        <taxon>Sistotremastrales</taxon>
        <taxon>Sistotremastraceae</taxon>
        <taxon>Sertulicium</taxon>
        <taxon>Sertulicium niveocremeum</taxon>
    </lineage>
</organism>
<dbReference type="EMBL" id="KV419423">
    <property type="protein sequence ID" value="KZS90134.1"/>
    <property type="molecule type" value="Genomic_DNA"/>
</dbReference>
<protein>
    <submittedName>
        <fullName evidence="4">NAD-binding protein</fullName>
    </submittedName>
</protein>
<evidence type="ECO:0000259" key="3">
    <source>
        <dbReference type="Pfam" id="PF01370"/>
    </source>
</evidence>
<dbReference type="Pfam" id="PF01370">
    <property type="entry name" value="Epimerase"/>
    <property type="match status" value="1"/>
</dbReference>
<evidence type="ECO:0000256" key="2">
    <source>
        <dbReference type="ARBA" id="ARBA00023445"/>
    </source>
</evidence>